<dbReference type="EMBL" id="CP091508">
    <property type="protein sequence ID" value="UOO83026.1"/>
    <property type="molecule type" value="Genomic_DNA"/>
</dbReference>
<dbReference type="InterPro" id="IPR029058">
    <property type="entry name" value="AB_hydrolase_fold"/>
</dbReference>
<keyword evidence="2" id="KW-0378">Hydrolase</keyword>
<name>A0ABY4DVF6_9NEIS</name>
<organism evidence="2 3">
    <name type="scientific">Uruburuella testudinis</name>
    <dbReference type="NCBI Taxonomy" id="1282863"/>
    <lineage>
        <taxon>Bacteria</taxon>
        <taxon>Pseudomonadati</taxon>
        <taxon>Pseudomonadota</taxon>
        <taxon>Betaproteobacteria</taxon>
        <taxon>Neisseriales</taxon>
        <taxon>Neisseriaceae</taxon>
        <taxon>Uruburuella</taxon>
    </lineage>
</organism>
<evidence type="ECO:0000313" key="2">
    <source>
        <dbReference type="EMBL" id="UOO83026.1"/>
    </source>
</evidence>
<dbReference type="SUPFAM" id="SSF53474">
    <property type="entry name" value="alpha/beta-Hydrolases"/>
    <property type="match status" value="1"/>
</dbReference>
<reference evidence="2 3" key="1">
    <citation type="journal article" date="2022" name="Res Sq">
        <title>Evolution of multicellular longitudinally dividing oral cavity symbionts (Neisseriaceae).</title>
        <authorList>
            <person name="Nyongesa S."/>
            <person name="Weber P."/>
            <person name="Bernet E."/>
            <person name="Pullido F."/>
            <person name="Nieckarz M."/>
            <person name="Delaby M."/>
            <person name="Nieves C."/>
            <person name="Viehboeck T."/>
            <person name="Krause N."/>
            <person name="Rivera-Millot A."/>
            <person name="Nakamura A."/>
            <person name="Vischer N."/>
            <person name="VanNieuwenhze M."/>
            <person name="Brun Y."/>
            <person name="Cava F."/>
            <person name="Bulgheresi S."/>
            <person name="Veyrier F."/>
        </authorList>
    </citation>
    <scope>NUCLEOTIDE SEQUENCE [LARGE SCALE GENOMIC DNA]</scope>
    <source>
        <strain evidence="2 3">CCUG 63373m</strain>
    </source>
</reference>
<sequence>MKNRILKPAFLAVLIGLSTMNSYADTPADNTAATQVAQANPFGLVYHGAITRNEAGKVNIHPVQYHINGIDIAANVYTPAQYDPNKQYPAIVVAHPNGGVKEQVAGLYAQNLAQQGYIAIAFDAGMTEAQIAALPFEMYREGYEYYARSHFHPIRKPIPPSAAWQI</sequence>
<dbReference type="Gene3D" id="3.40.50.1820">
    <property type="entry name" value="alpha/beta hydrolase"/>
    <property type="match status" value="1"/>
</dbReference>
<accession>A0ABY4DVF6</accession>
<feature type="chain" id="PRO_5045228257" evidence="1">
    <location>
        <begin position="25"/>
        <end position="166"/>
    </location>
</feature>
<protein>
    <submittedName>
        <fullName evidence="2">Alpha/beta hydrolase</fullName>
    </submittedName>
</protein>
<dbReference type="PANTHER" id="PTHR47751">
    <property type="entry name" value="SUPERFAMILY HYDROLASE, PUTATIVE (AFU_ORTHOLOGUE AFUA_2G16580)-RELATED"/>
    <property type="match status" value="1"/>
</dbReference>
<dbReference type="InterPro" id="IPR051411">
    <property type="entry name" value="Polyketide_trans_af380"/>
</dbReference>
<feature type="signal peptide" evidence="1">
    <location>
        <begin position="1"/>
        <end position="24"/>
    </location>
</feature>
<evidence type="ECO:0000256" key="1">
    <source>
        <dbReference type="SAM" id="SignalP"/>
    </source>
</evidence>
<dbReference type="RefSeq" id="WP_244787300.1">
    <property type="nucleotide sequence ID" value="NZ_CP091508.1"/>
</dbReference>
<dbReference type="GO" id="GO:0016787">
    <property type="term" value="F:hydrolase activity"/>
    <property type="evidence" value="ECO:0007669"/>
    <property type="project" value="UniProtKB-KW"/>
</dbReference>
<dbReference type="PANTHER" id="PTHR47751:SF1">
    <property type="entry name" value="SUPERFAMILY HYDROLASE, PUTATIVE (AFU_ORTHOLOGUE AFUA_2G16580)-RELATED"/>
    <property type="match status" value="1"/>
</dbReference>
<keyword evidence="1" id="KW-0732">Signal</keyword>
<proteinExistence type="predicted"/>
<evidence type="ECO:0000313" key="3">
    <source>
        <dbReference type="Proteomes" id="UP000829817"/>
    </source>
</evidence>
<gene>
    <name evidence="2" type="ORF">LVJ83_06085</name>
</gene>
<dbReference type="Proteomes" id="UP000829817">
    <property type="component" value="Chromosome"/>
</dbReference>
<keyword evidence="3" id="KW-1185">Reference proteome</keyword>